<sequence length="760" mass="82445">MVDATTKKTATPRQKAGRKTSPDAASPAKASPEKASPQNPDEATAAAPKTAAGLAPARTAADRETAARQTAVEKSVDRELARTEPAAPADEPRVDVEALGRQLLGRWADIRISAREVAGRPEMQSVPGLSMAEHRERVLGQLKLLVDNGQVHRAFPVSVGGQEDHGGNIAGFEELVVADPSLQIKSGVQWGLFGAAVMHLGTQSHHERYLPAIMSLEVPGAFAMTETGHGSDVASIATTATYDPQAQEFVLDTPFRGAWKDYLGNAALHGKAAVVFAQLVTQGVNHGVHAFYVPIRDADGVFLPGIGGEDDGLKGGLNGIDNGRLHFRGVRIPRTDLLNRYGDVAEDGTYSSPIASPGRRFFTMLGTLVQGRVSLDGSAVAASKVALQIAITYGSQRRQFTAASDTDEEVLLDYQRHQRRLFPLLATTYAASFAHERFLVKFDEVFSGKADTDDDRQDLETLAAALKPLSTWHALDTLQEAREACGGAGFLAENRLTGLRADLDVYVTFEGDNNVLLQLVSKRLLTDFSKKFAKADTGALARYVVEQAADRAYHGTGLRSLAQTVKDFGSTARSVEHLREPGVQRELLTDRVETMIADAAAKLRPASKLSKKDAAALFNSQQNELIEAARAHGELLQWEAFTEALDEVADPPTKRVLTWVRDLFGLGLVEKHLAWYLVHGRLSPQRAQAVSAYIDRLIARLRPHALDLVDAFGYRQEHLRAAIASGAEAERQSEAREHQRAQRESGTAPVDEKTLRAAKR</sequence>
<comment type="similarity">
    <text evidence="3">Belongs to the acyl-CoA oxidase family.</text>
</comment>
<dbReference type="GO" id="GO:0055088">
    <property type="term" value="P:lipid homeostasis"/>
    <property type="evidence" value="ECO:0007669"/>
    <property type="project" value="TreeGrafter"/>
</dbReference>
<comment type="caution">
    <text evidence="15">The sequence shown here is derived from an EMBL/GenBank/DDBJ whole genome shotgun (WGS) entry which is preliminary data.</text>
</comment>
<evidence type="ECO:0000256" key="4">
    <source>
        <dbReference type="ARBA" id="ARBA00012870"/>
    </source>
</evidence>
<dbReference type="FunFam" id="2.40.110.10:FF:000005">
    <property type="entry name" value="Acyl-coenzyme A oxidase"/>
    <property type="match status" value="1"/>
</dbReference>
<proteinExistence type="inferred from homology"/>
<evidence type="ECO:0000256" key="1">
    <source>
        <dbReference type="ARBA" id="ARBA00001974"/>
    </source>
</evidence>
<dbReference type="FunFam" id="1.20.140.10:FF:000010">
    <property type="entry name" value="Acyl-coenzyme A oxidase"/>
    <property type="match status" value="1"/>
</dbReference>
<evidence type="ECO:0000259" key="12">
    <source>
        <dbReference type="Pfam" id="PF01756"/>
    </source>
</evidence>
<evidence type="ECO:0000256" key="6">
    <source>
        <dbReference type="ARBA" id="ARBA00022827"/>
    </source>
</evidence>
<keyword evidence="9" id="KW-0443">Lipid metabolism</keyword>
<dbReference type="EC" id="1.3.3.6" evidence="4"/>
<feature type="region of interest" description="Disordered" evidence="11">
    <location>
        <begin position="1"/>
        <end position="94"/>
    </location>
</feature>
<keyword evidence="5" id="KW-0285">Flavoprotein</keyword>
<evidence type="ECO:0000256" key="5">
    <source>
        <dbReference type="ARBA" id="ARBA00022630"/>
    </source>
</evidence>
<accession>A0A2M9C4Z3</accession>
<dbReference type="InterPro" id="IPR012258">
    <property type="entry name" value="Acyl-CoA_oxidase"/>
</dbReference>
<evidence type="ECO:0000256" key="11">
    <source>
        <dbReference type="SAM" id="MobiDB-lite"/>
    </source>
</evidence>
<dbReference type="InterPro" id="IPR046373">
    <property type="entry name" value="Acyl-CoA_Oxase/DH_mid-dom_sf"/>
</dbReference>
<feature type="region of interest" description="Disordered" evidence="11">
    <location>
        <begin position="725"/>
        <end position="760"/>
    </location>
</feature>
<comment type="cofactor">
    <cofactor evidence="1">
        <name>FAD</name>
        <dbReference type="ChEBI" id="CHEBI:57692"/>
    </cofactor>
</comment>
<dbReference type="InterPro" id="IPR055060">
    <property type="entry name" value="ACOX_C_alpha1"/>
</dbReference>
<evidence type="ECO:0000259" key="14">
    <source>
        <dbReference type="Pfam" id="PF22924"/>
    </source>
</evidence>
<comment type="subcellular location">
    <subcellularLocation>
        <location evidence="2">Peroxisome</location>
    </subcellularLocation>
</comment>
<dbReference type="SUPFAM" id="SSF56645">
    <property type="entry name" value="Acyl-CoA dehydrogenase NM domain-like"/>
    <property type="match status" value="1"/>
</dbReference>
<dbReference type="InterPro" id="IPR009100">
    <property type="entry name" value="AcylCoA_DH/oxidase_NM_dom_sf"/>
</dbReference>
<evidence type="ECO:0000256" key="3">
    <source>
        <dbReference type="ARBA" id="ARBA00006288"/>
    </source>
</evidence>
<dbReference type="Pfam" id="PF01756">
    <property type="entry name" value="ACOX"/>
    <property type="match status" value="1"/>
</dbReference>
<dbReference type="AlphaFoldDB" id="A0A2M9C4Z3"/>
<evidence type="ECO:0000313" key="16">
    <source>
        <dbReference type="Proteomes" id="UP000230161"/>
    </source>
</evidence>
<protein>
    <recommendedName>
        <fullName evidence="4">acyl-CoA oxidase</fullName>
        <ecNumber evidence="4">1.3.3.6</ecNumber>
    </recommendedName>
</protein>
<keyword evidence="7" id="KW-0276">Fatty acid metabolism</keyword>
<keyword evidence="10" id="KW-0576">Peroxisome</keyword>
<evidence type="ECO:0000256" key="9">
    <source>
        <dbReference type="ARBA" id="ARBA00023098"/>
    </source>
</evidence>
<evidence type="ECO:0000256" key="2">
    <source>
        <dbReference type="ARBA" id="ARBA00004275"/>
    </source>
</evidence>
<feature type="domain" description="Acyl-CoA oxidase/dehydrogenase middle" evidence="13">
    <location>
        <begin position="221"/>
        <end position="329"/>
    </location>
</feature>
<dbReference type="RefSeq" id="WP_245861252.1">
    <property type="nucleotide sequence ID" value="NZ_PGFB01000001.1"/>
</dbReference>
<keyword evidence="6" id="KW-0274">FAD</keyword>
<gene>
    <name evidence="15" type="ORF">CLV54_0570</name>
</gene>
<feature type="domain" description="Acyl-CoA oxidase C-terminal" evidence="12">
    <location>
        <begin position="585"/>
        <end position="724"/>
    </location>
</feature>
<dbReference type="InterPro" id="IPR006091">
    <property type="entry name" value="Acyl-CoA_Oxase/DH_mid-dom"/>
</dbReference>
<feature type="domain" description="Acyl-CoA oxidase C-alpha1" evidence="14">
    <location>
        <begin position="366"/>
        <end position="525"/>
    </location>
</feature>
<dbReference type="SUPFAM" id="SSF47203">
    <property type="entry name" value="Acyl-CoA dehydrogenase C-terminal domain-like"/>
    <property type="match status" value="2"/>
</dbReference>
<dbReference type="GO" id="GO:0005504">
    <property type="term" value="F:fatty acid binding"/>
    <property type="evidence" value="ECO:0007669"/>
    <property type="project" value="TreeGrafter"/>
</dbReference>
<dbReference type="GO" id="GO:0003997">
    <property type="term" value="F:acyl-CoA oxidase activity"/>
    <property type="evidence" value="ECO:0007669"/>
    <property type="project" value="UniProtKB-EC"/>
</dbReference>
<dbReference type="Gene3D" id="2.40.110.10">
    <property type="entry name" value="Butyryl-CoA Dehydrogenase, subunit A, domain 2"/>
    <property type="match status" value="1"/>
</dbReference>
<reference evidence="15 16" key="1">
    <citation type="submission" date="2017-11" db="EMBL/GenBank/DDBJ databases">
        <title>Genomic Encyclopedia of Archaeal and Bacterial Type Strains, Phase II (KMG-II): From Individual Species to Whole Genera.</title>
        <authorList>
            <person name="Goeker M."/>
        </authorList>
    </citation>
    <scope>NUCLEOTIDE SEQUENCE [LARGE SCALE GENOMIC DNA]</scope>
    <source>
        <strain evidence="15 16">DSM 25625</strain>
    </source>
</reference>
<keyword evidence="16" id="KW-1185">Reference proteome</keyword>
<dbReference type="InterPro" id="IPR002655">
    <property type="entry name" value="Acyl-CoA_oxidase_C"/>
</dbReference>
<dbReference type="Gene3D" id="1.20.140.10">
    <property type="entry name" value="Butyryl-CoA Dehydrogenase, subunit A, domain 3"/>
    <property type="match status" value="2"/>
</dbReference>
<name>A0A2M9C4Z3_9MICO</name>
<keyword evidence="8" id="KW-0560">Oxidoreductase</keyword>
<feature type="compositionally biased region" description="Low complexity" evidence="11">
    <location>
        <begin position="22"/>
        <end position="59"/>
    </location>
</feature>
<dbReference type="Proteomes" id="UP000230161">
    <property type="component" value="Unassembled WGS sequence"/>
</dbReference>
<dbReference type="GO" id="GO:0071949">
    <property type="term" value="F:FAD binding"/>
    <property type="evidence" value="ECO:0007669"/>
    <property type="project" value="InterPro"/>
</dbReference>
<dbReference type="EMBL" id="PGFB01000001">
    <property type="protein sequence ID" value="PJJ65537.1"/>
    <property type="molecule type" value="Genomic_DNA"/>
</dbReference>
<evidence type="ECO:0000259" key="13">
    <source>
        <dbReference type="Pfam" id="PF02770"/>
    </source>
</evidence>
<feature type="compositionally biased region" description="Basic and acidic residues" evidence="11">
    <location>
        <begin position="750"/>
        <end position="760"/>
    </location>
</feature>
<dbReference type="GO" id="GO:0033540">
    <property type="term" value="P:fatty acid beta-oxidation using acyl-CoA oxidase"/>
    <property type="evidence" value="ECO:0007669"/>
    <property type="project" value="TreeGrafter"/>
</dbReference>
<dbReference type="PIRSF" id="PIRSF000168">
    <property type="entry name" value="Acyl-CoA_oxidase"/>
    <property type="match status" value="1"/>
</dbReference>
<dbReference type="Pfam" id="PF02770">
    <property type="entry name" value="Acyl-CoA_dh_M"/>
    <property type="match status" value="1"/>
</dbReference>
<organism evidence="15 16">
    <name type="scientific">Compostimonas suwonensis</name>
    <dbReference type="NCBI Taxonomy" id="1048394"/>
    <lineage>
        <taxon>Bacteria</taxon>
        <taxon>Bacillati</taxon>
        <taxon>Actinomycetota</taxon>
        <taxon>Actinomycetes</taxon>
        <taxon>Micrococcales</taxon>
        <taxon>Microbacteriaceae</taxon>
        <taxon>Compostimonas</taxon>
    </lineage>
</organism>
<feature type="compositionally biased region" description="Basic and acidic residues" evidence="11">
    <location>
        <begin position="728"/>
        <end position="743"/>
    </location>
</feature>
<dbReference type="PANTHER" id="PTHR10909">
    <property type="entry name" value="ELECTRON TRANSPORT OXIDOREDUCTASE"/>
    <property type="match status" value="1"/>
</dbReference>
<evidence type="ECO:0000256" key="10">
    <source>
        <dbReference type="ARBA" id="ARBA00023140"/>
    </source>
</evidence>
<evidence type="ECO:0000256" key="8">
    <source>
        <dbReference type="ARBA" id="ARBA00023002"/>
    </source>
</evidence>
<evidence type="ECO:0000313" key="15">
    <source>
        <dbReference type="EMBL" id="PJJ65537.1"/>
    </source>
</evidence>
<evidence type="ECO:0000256" key="7">
    <source>
        <dbReference type="ARBA" id="ARBA00022832"/>
    </source>
</evidence>
<dbReference type="Pfam" id="PF22924">
    <property type="entry name" value="ACOX_C_alpha1"/>
    <property type="match status" value="1"/>
</dbReference>
<dbReference type="InterPro" id="IPR036250">
    <property type="entry name" value="AcylCo_DH-like_C"/>
</dbReference>
<dbReference type="FunFam" id="1.20.140.10:FF:000007">
    <property type="entry name" value="Acyl-coenzyme A oxidase"/>
    <property type="match status" value="1"/>
</dbReference>